<evidence type="ECO:0008006" key="3">
    <source>
        <dbReference type="Google" id="ProtNLM"/>
    </source>
</evidence>
<sequence length="184" mass="20983">MMRRFTPLALLLTLAACGNDYQPEQLYQAVTPECTKWEDGSTFKLPENITVTATPPNALPDGGVEINVIYLVPRGVMAQFTSRAFKIGAPKGPPLTNAEIVKIYRRGTEGRPEMVDVIEQVPVLMTGIGTSDFTQYRFRLHFKGKLPERFDFLLPAMKIKNERYPVRTFTYRYFEDRKTYGMCS</sequence>
<dbReference type="EMBL" id="WKJJ01000002">
    <property type="protein sequence ID" value="MRV70777.1"/>
    <property type="molecule type" value="Genomic_DNA"/>
</dbReference>
<keyword evidence="2" id="KW-1185">Reference proteome</keyword>
<organism evidence="1 2">
    <name type="scientific">Pseudoduganella rivuli</name>
    <dbReference type="NCBI Taxonomy" id="2666085"/>
    <lineage>
        <taxon>Bacteria</taxon>
        <taxon>Pseudomonadati</taxon>
        <taxon>Pseudomonadota</taxon>
        <taxon>Betaproteobacteria</taxon>
        <taxon>Burkholderiales</taxon>
        <taxon>Oxalobacteraceae</taxon>
        <taxon>Telluria group</taxon>
        <taxon>Pseudoduganella</taxon>
    </lineage>
</organism>
<comment type="caution">
    <text evidence="1">The sequence shown here is derived from an EMBL/GenBank/DDBJ whole genome shotgun (WGS) entry which is preliminary data.</text>
</comment>
<dbReference type="PROSITE" id="PS51257">
    <property type="entry name" value="PROKAR_LIPOPROTEIN"/>
    <property type="match status" value="1"/>
</dbReference>
<protein>
    <recommendedName>
        <fullName evidence="3">Lipoprotein</fullName>
    </recommendedName>
</protein>
<proteinExistence type="predicted"/>
<evidence type="ECO:0000313" key="1">
    <source>
        <dbReference type="EMBL" id="MRV70777.1"/>
    </source>
</evidence>
<evidence type="ECO:0000313" key="2">
    <source>
        <dbReference type="Proteomes" id="UP000446768"/>
    </source>
</evidence>
<name>A0A7X2IJM4_9BURK</name>
<gene>
    <name evidence="1" type="ORF">GJ700_03470</name>
</gene>
<dbReference type="RefSeq" id="WP_154371262.1">
    <property type="nucleotide sequence ID" value="NZ_WKJJ01000002.1"/>
</dbReference>
<reference evidence="1 2" key="1">
    <citation type="submission" date="2019-11" db="EMBL/GenBank/DDBJ databases">
        <title>Novel species isolated from a subtropical stream in China.</title>
        <authorList>
            <person name="Lu H."/>
        </authorList>
    </citation>
    <scope>NUCLEOTIDE SEQUENCE [LARGE SCALE GENOMIC DNA]</scope>
    <source>
        <strain evidence="1 2">FT92W</strain>
    </source>
</reference>
<dbReference type="Proteomes" id="UP000446768">
    <property type="component" value="Unassembled WGS sequence"/>
</dbReference>
<dbReference type="AlphaFoldDB" id="A0A7X2IJM4"/>
<accession>A0A7X2IJM4</accession>